<evidence type="ECO:0000313" key="9">
    <source>
        <dbReference type="Proteomes" id="UP000887568"/>
    </source>
</evidence>
<dbReference type="InterPro" id="IPR035899">
    <property type="entry name" value="DBL_dom_sf"/>
</dbReference>
<dbReference type="SMART" id="SM00147">
    <property type="entry name" value="RasGEF"/>
    <property type="match status" value="1"/>
</dbReference>
<feature type="region of interest" description="Disordered" evidence="3">
    <location>
        <begin position="1113"/>
        <end position="1274"/>
    </location>
</feature>
<feature type="compositionally biased region" description="Polar residues" evidence="3">
    <location>
        <begin position="1353"/>
        <end position="1372"/>
    </location>
</feature>
<dbReference type="Gene3D" id="1.10.20.10">
    <property type="entry name" value="Histone, subunit A"/>
    <property type="match status" value="1"/>
</dbReference>
<dbReference type="GO" id="GO:0003677">
    <property type="term" value="F:DNA binding"/>
    <property type="evidence" value="ECO:0007669"/>
    <property type="project" value="InterPro"/>
</dbReference>
<dbReference type="SMART" id="SM00325">
    <property type="entry name" value="RhoGEF"/>
    <property type="match status" value="1"/>
</dbReference>
<dbReference type="Pfam" id="PF00618">
    <property type="entry name" value="RasGEF_N"/>
    <property type="match status" value="1"/>
</dbReference>
<feature type="compositionally biased region" description="Low complexity" evidence="3">
    <location>
        <begin position="1091"/>
        <end position="1100"/>
    </location>
</feature>
<dbReference type="SMART" id="SM00414">
    <property type="entry name" value="H2A"/>
    <property type="match status" value="1"/>
</dbReference>
<dbReference type="SMART" id="SM00229">
    <property type="entry name" value="RasGEFN"/>
    <property type="match status" value="1"/>
</dbReference>
<dbReference type="RefSeq" id="XP_038073850.1">
    <property type="nucleotide sequence ID" value="XM_038217922.1"/>
</dbReference>
<dbReference type="SUPFAM" id="SSF50729">
    <property type="entry name" value="PH domain-like"/>
    <property type="match status" value="1"/>
</dbReference>
<dbReference type="InterPro" id="IPR000651">
    <property type="entry name" value="Ras-like_Gua-exchang_fac_N"/>
</dbReference>
<dbReference type="PROSITE" id="PS50212">
    <property type="entry name" value="RASGEF_NTER"/>
    <property type="match status" value="1"/>
</dbReference>
<feature type="compositionally biased region" description="Low complexity" evidence="3">
    <location>
        <begin position="1179"/>
        <end position="1198"/>
    </location>
</feature>
<dbReference type="Gene3D" id="2.30.29.30">
    <property type="entry name" value="Pleckstrin-homology domain (PH domain)/Phosphotyrosine-binding domain (PTB)"/>
    <property type="match status" value="1"/>
</dbReference>
<feature type="region of interest" description="Disordered" evidence="3">
    <location>
        <begin position="1015"/>
        <end position="1100"/>
    </location>
</feature>
<evidence type="ECO:0000259" key="5">
    <source>
        <dbReference type="PROSITE" id="PS50009"/>
    </source>
</evidence>
<dbReference type="PANTHER" id="PTHR23113:SF363">
    <property type="entry name" value="PROTEIN SON OF SEVENLESS"/>
    <property type="match status" value="1"/>
</dbReference>
<feature type="region of interest" description="Disordered" evidence="3">
    <location>
        <begin position="1319"/>
        <end position="1400"/>
    </location>
</feature>
<dbReference type="GO" id="GO:0005085">
    <property type="term" value="F:guanyl-nucleotide exchange factor activity"/>
    <property type="evidence" value="ECO:0007669"/>
    <property type="project" value="UniProtKB-KW"/>
</dbReference>
<name>A0A914BDC8_PATMI</name>
<dbReference type="SUPFAM" id="SSF48366">
    <property type="entry name" value="Ras GEF"/>
    <property type="match status" value="1"/>
</dbReference>
<proteinExistence type="predicted"/>
<dbReference type="Pfam" id="PF00617">
    <property type="entry name" value="RasGEF"/>
    <property type="match status" value="1"/>
</dbReference>
<dbReference type="CDD" id="cd22915">
    <property type="entry name" value="HFD_SOS1_rpt2"/>
    <property type="match status" value="1"/>
</dbReference>
<dbReference type="CDD" id="cd00155">
    <property type="entry name" value="RasGEF"/>
    <property type="match status" value="1"/>
</dbReference>
<evidence type="ECO:0000256" key="1">
    <source>
        <dbReference type="ARBA" id="ARBA00022658"/>
    </source>
</evidence>
<dbReference type="Pfam" id="PF00621">
    <property type="entry name" value="RhoGEF"/>
    <property type="match status" value="1"/>
</dbReference>
<dbReference type="Gene3D" id="1.20.870.10">
    <property type="entry name" value="Son of sevenless (SoS) protein Chain: S domain 1"/>
    <property type="match status" value="1"/>
</dbReference>
<dbReference type="InterPro" id="IPR011993">
    <property type="entry name" value="PH-like_dom_sf"/>
</dbReference>
<dbReference type="CDD" id="cd22914">
    <property type="entry name" value="HFD_SOS1_rpt1"/>
    <property type="match status" value="1"/>
</dbReference>
<dbReference type="InterPro" id="IPR023578">
    <property type="entry name" value="Ras_GEF_dom_sf"/>
</dbReference>
<feature type="domain" description="PH" evidence="4">
    <location>
        <begin position="438"/>
        <end position="546"/>
    </location>
</feature>
<feature type="domain" description="Ras-GEF" evidence="5">
    <location>
        <begin position="776"/>
        <end position="1015"/>
    </location>
</feature>
<dbReference type="Gene3D" id="1.10.840.10">
    <property type="entry name" value="Ras guanine-nucleotide exchange factors catalytic domain"/>
    <property type="match status" value="1"/>
</dbReference>
<dbReference type="CDD" id="cd00160">
    <property type="entry name" value="RhoGEF"/>
    <property type="match status" value="1"/>
</dbReference>
<dbReference type="InterPro" id="IPR001849">
    <property type="entry name" value="PH_domain"/>
</dbReference>
<dbReference type="InterPro" id="IPR008937">
    <property type="entry name" value="Ras-like_GEF"/>
</dbReference>
<dbReference type="GO" id="GO:0030527">
    <property type="term" value="F:structural constituent of chromatin"/>
    <property type="evidence" value="ECO:0007669"/>
    <property type="project" value="InterPro"/>
</dbReference>
<feature type="compositionally biased region" description="Polar residues" evidence="3">
    <location>
        <begin position="1232"/>
        <end position="1245"/>
    </location>
</feature>
<evidence type="ECO:0000256" key="3">
    <source>
        <dbReference type="SAM" id="MobiDB-lite"/>
    </source>
</evidence>
<dbReference type="Proteomes" id="UP000887568">
    <property type="component" value="Unplaced"/>
</dbReference>
<evidence type="ECO:0000256" key="2">
    <source>
        <dbReference type="PROSITE-ProRule" id="PRU00168"/>
    </source>
</evidence>
<dbReference type="GO" id="GO:0046982">
    <property type="term" value="F:protein heterodimerization activity"/>
    <property type="evidence" value="ECO:0007669"/>
    <property type="project" value="InterPro"/>
</dbReference>
<evidence type="ECO:0000259" key="6">
    <source>
        <dbReference type="PROSITE" id="PS50010"/>
    </source>
</evidence>
<organism evidence="8 9">
    <name type="scientific">Patiria miniata</name>
    <name type="common">Bat star</name>
    <name type="synonym">Asterina miniata</name>
    <dbReference type="NCBI Taxonomy" id="46514"/>
    <lineage>
        <taxon>Eukaryota</taxon>
        <taxon>Metazoa</taxon>
        <taxon>Echinodermata</taxon>
        <taxon>Eleutherozoa</taxon>
        <taxon>Asterozoa</taxon>
        <taxon>Asteroidea</taxon>
        <taxon>Valvatacea</taxon>
        <taxon>Valvatida</taxon>
        <taxon>Asterinidae</taxon>
        <taxon>Patiria</taxon>
    </lineage>
</organism>
<dbReference type="InterPro" id="IPR019804">
    <property type="entry name" value="Ras_G-nucl-exch_fac_CS"/>
</dbReference>
<dbReference type="GeneID" id="119741954"/>
<protein>
    <submittedName>
        <fullName evidence="8">Uncharacterized protein</fullName>
    </submittedName>
</protein>
<feature type="compositionally biased region" description="Polar residues" evidence="3">
    <location>
        <begin position="1168"/>
        <end position="1177"/>
    </location>
</feature>
<dbReference type="InterPro" id="IPR055251">
    <property type="entry name" value="SOS1_NGEF_PH"/>
</dbReference>
<accession>A0A914BDC8</accession>
<dbReference type="GO" id="GO:0000786">
    <property type="term" value="C:nucleosome"/>
    <property type="evidence" value="ECO:0007669"/>
    <property type="project" value="InterPro"/>
</dbReference>
<dbReference type="OrthoDB" id="546434at2759"/>
<sequence length="1400" mass="161176">MGGYDFESDDRWKDLLLAALRKVQRDVHPSLIVEEAALEYIESLIVRLLGMLCAGQPHTVQDVEERVQRVFPHPIDQWTISDARNALEKGKKRAPLFLPVDKIHSLLKEGLGYRVDSQVSLYLVAVMQYIAADILKLAGNYVKNIRHMEICCQDIKVAMCADKVLMEMFHQDDEEVSMSSLALEDSEESDDRTGTLKYDEVVKDMILEETQYIRDLNLIIKVFRRLFSEESNLFTEQDVADIFGNLLDIHSISVSFLSQLEDAMEMMDDNSSYPAIGECFEEIAEGEEFEPYIPYANQILSRKCRDTLDRLLTRPEVVRYFQLQDNFRDAVVYVLPKLLLEPIYHCIHYFDVLKLLLKTSPNEDDRESLRQASGALKTLQTDLERICTAKNLPKRKAGETLRFHRRVASRQLSIQKMNEIQKNIEGWEGKDINQLCNEFIIEGNLGKVHAGKNKKANTERHIFLFDLMIVCCKQNARKSVTSSSPEYRYKERYTLRKISLLDRENSDDLKYGFEIKLKEQHPPIIFFAKNQEEKTSWMEALTTLCLRSTIERMLDTILAEEEAQQPLRLPTTEEYKYAEEDSPNNIVFEEGQKSRAGVPLIKGGTLLKLIERLTYHKYADPSFVRTFLTTYRSFCKPQELLSLLIERFEIQDPEPTEEDRLALDRGATVVREDLKRFRKEYAQPIQLRVLNVLRHWVDRHFYDFERNPDLPKRLMEFIDQVKGKAMRKWAESIKKIVQRRQEADQCIREITFEKDPPLLEWHITKIPPEFDLMTLHPIEIARQLTILEADLFRAVQPSELVGTVWTKKDKNTTSPNLLKMIHHSNMLILWLEKCIVEADNFEERIAVLSRIIEIMMVFQELNNFNGVLEVVSALNSSAIHRLEHTFRELSPRKKQALEEAKELSGDHYKKYTEKLRSINPPCVPFVGMYLSNILFTEQGNPDFLHSEVEGLINFSKRRKVAEITGEIQQYQNQPYCLQSDKGIKRFFENLDPMEDQSEKEFNDYLYEKSLEIEPRNCKQPPKFPRKFEYSLKSPGIKPSASRHIAGTLRGQSGGSSMELRSPLFSTRTTDEESITSPKAMSGTPPSPHTPTTPSSSSVFNDNSVFANVEIGCSGQDDEELPPPVPPRMRIGSNSPTRPSDVSEPPLLPPKTKPPLPPRRNSAHHPPSYLSQHSSPATHYTGGAAAASSASTQPYPSAQTSQPDMNGSIPAVPPRIHRKSPSFPQDHHIRRTASVSTPPSCSSPNAFSHRREVPSPVPHPTQFESPWVPKVKRPSTPTLNQSFHLQFANLSCSSTMPNPMQQQQQQQQQKFYQQQQLYQQQTFQQQQHPHHHHHLHQQQQQQQQLQLPHQQTLANQHFVETQQYQPSVPNRVSLSAPPVPLRPHEQQNSQPKGHSVPTEQV</sequence>
<evidence type="ECO:0000313" key="8">
    <source>
        <dbReference type="EnsemblMetazoa" id="XP_038073850.1"/>
    </source>
</evidence>
<dbReference type="PROSITE" id="PS50009">
    <property type="entry name" value="RASGEF_CAT"/>
    <property type="match status" value="1"/>
</dbReference>
<feature type="compositionally biased region" description="Polar residues" evidence="3">
    <location>
        <begin position="1385"/>
        <end position="1400"/>
    </location>
</feature>
<keyword evidence="9" id="KW-1185">Reference proteome</keyword>
<dbReference type="SUPFAM" id="SSF48065">
    <property type="entry name" value="DBL homology domain (DH-domain)"/>
    <property type="match status" value="1"/>
</dbReference>
<feature type="compositionally biased region" description="Pro residues" evidence="3">
    <location>
        <begin position="1145"/>
        <end position="1157"/>
    </location>
</feature>
<feature type="domain" description="DH" evidence="6">
    <location>
        <begin position="197"/>
        <end position="386"/>
    </location>
</feature>
<dbReference type="InterPro" id="IPR036964">
    <property type="entry name" value="RASGEF_cat_dom_sf"/>
</dbReference>
<dbReference type="InterPro" id="IPR000219">
    <property type="entry name" value="DH_dom"/>
</dbReference>
<dbReference type="Pfam" id="PF22697">
    <property type="entry name" value="SOS1_NGEF_PH"/>
    <property type="match status" value="1"/>
</dbReference>
<dbReference type="PANTHER" id="PTHR23113">
    <property type="entry name" value="GUANINE NUCLEOTIDE EXCHANGE FACTOR"/>
    <property type="match status" value="1"/>
</dbReference>
<dbReference type="InterPro" id="IPR002119">
    <property type="entry name" value="Histone_H2A"/>
</dbReference>
<dbReference type="GO" id="GO:0007265">
    <property type="term" value="P:Ras protein signal transduction"/>
    <property type="evidence" value="ECO:0007669"/>
    <property type="project" value="TreeGrafter"/>
</dbReference>
<dbReference type="InterPro" id="IPR001895">
    <property type="entry name" value="RASGEF_cat_dom"/>
</dbReference>
<dbReference type="PROSITE" id="PS50003">
    <property type="entry name" value="PH_DOMAIN"/>
    <property type="match status" value="1"/>
</dbReference>
<reference evidence="8" key="1">
    <citation type="submission" date="2022-11" db="UniProtKB">
        <authorList>
            <consortium name="EnsemblMetazoa"/>
        </authorList>
    </citation>
    <scope>IDENTIFICATION</scope>
</reference>
<evidence type="ECO:0000259" key="7">
    <source>
        <dbReference type="PROSITE" id="PS50212"/>
    </source>
</evidence>
<dbReference type="Gene3D" id="6.10.250.3060">
    <property type="match status" value="1"/>
</dbReference>
<dbReference type="PROSITE" id="PS00720">
    <property type="entry name" value="RASGEF"/>
    <property type="match status" value="1"/>
</dbReference>
<dbReference type="PROSITE" id="PS50010">
    <property type="entry name" value="DH_2"/>
    <property type="match status" value="1"/>
</dbReference>
<dbReference type="FunFam" id="1.10.20.10:FF:000029">
    <property type="entry name" value="son of sevenless homolog 1 isoform X1"/>
    <property type="match status" value="1"/>
</dbReference>
<dbReference type="EnsemblMetazoa" id="XM_038217922.1">
    <property type="protein sequence ID" value="XP_038073850.1"/>
    <property type="gene ID" value="LOC119741954"/>
</dbReference>
<feature type="domain" description="N-terminal Ras-GEF" evidence="7">
    <location>
        <begin position="597"/>
        <end position="741"/>
    </location>
</feature>
<dbReference type="GO" id="GO:0005886">
    <property type="term" value="C:plasma membrane"/>
    <property type="evidence" value="ECO:0007669"/>
    <property type="project" value="TreeGrafter"/>
</dbReference>
<dbReference type="OMA" id="KNTHRED"/>
<feature type="compositionally biased region" description="Low complexity" evidence="3">
    <location>
        <begin position="1336"/>
        <end position="1352"/>
    </location>
</feature>
<dbReference type="CDD" id="cd06224">
    <property type="entry name" value="REM"/>
    <property type="match status" value="1"/>
</dbReference>
<evidence type="ECO:0000259" key="4">
    <source>
        <dbReference type="PROSITE" id="PS50003"/>
    </source>
</evidence>
<keyword evidence="1 2" id="KW-0344">Guanine-nucleotide releasing factor</keyword>
<dbReference type="InterPro" id="IPR009072">
    <property type="entry name" value="Histone-fold"/>
</dbReference>
<dbReference type="Gene3D" id="1.20.900.10">
    <property type="entry name" value="Dbl homology (DH) domain"/>
    <property type="match status" value="1"/>
</dbReference>
<dbReference type="SMART" id="SM00233">
    <property type="entry name" value="PH"/>
    <property type="match status" value="1"/>
</dbReference>
<dbReference type="SUPFAM" id="SSF47113">
    <property type="entry name" value="Histone-fold"/>
    <property type="match status" value="1"/>
</dbReference>